<dbReference type="EMBL" id="JBEPMU010000011">
    <property type="protein sequence ID" value="MET3654844.1"/>
    <property type="molecule type" value="Genomic_DNA"/>
</dbReference>
<accession>A0ABV2K436</accession>
<gene>
    <name evidence="1" type="ORF">ABIC75_004592</name>
</gene>
<evidence type="ECO:0000313" key="2">
    <source>
        <dbReference type="Proteomes" id="UP001549184"/>
    </source>
</evidence>
<comment type="caution">
    <text evidence="1">The sequence shown here is derived from an EMBL/GenBank/DDBJ whole genome shotgun (WGS) entry which is preliminary data.</text>
</comment>
<name>A0ABV2K436_9GAMM</name>
<sequence>MSKTVDTDLVDLAATDGCPGLGSVTTYTGVSTLEASIDAPFPLQSTHRK</sequence>
<keyword evidence="2" id="KW-1185">Reference proteome</keyword>
<protein>
    <submittedName>
        <fullName evidence="1">Uncharacterized protein</fullName>
    </submittedName>
</protein>
<dbReference type="Proteomes" id="UP001549184">
    <property type="component" value="Unassembled WGS sequence"/>
</dbReference>
<evidence type="ECO:0000313" key="1">
    <source>
        <dbReference type="EMBL" id="MET3654844.1"/>
    </source>
</evidence>
<reference evidence="1 2" key="1">
    <citation type="submission" date="2024-06" db="EMBL/GenBank/DDBJ databases">
        <title>Sorghum-associated microbial communities from plants grown in Nebraska, USA.</title>
        <authorList>
            <person name="Schachtman D."/>
        </authorList>
    </citation>
    <scope>NUCLEOTIDE SEQUENCE [LARGE SCALE GENOMIC DNA]</scope>
    <source>
        <strain evidence="1 2">1073</strain>
    </source>
</reference>
<organism evidence="1 2">
    <name type="scientific">Dyella japonica</name>
    <dbReference type="NCBI Taxonomy" id="231455"/>
    <lineage>
        <taxon>Bacteria</taxon>
        <taxon>Pseudomonadati</taxon>
        <taxon>Pseudomonadota</taxon>
        <taxon>Gammaproteobacteria</taxon>
        <taxon>Lysobacterales</taxon>
        <taxon>Rhodanobacteraceae</taxon>
        <taxon>Dyella</taxon>
    </lineage>
</organism>
<proteinExistence type="predicted"/>